<evidence type="ECO:0000313" key="1">
    <source>
        <dbReference type="EMBL" id="QHT02391.1"/>
    </source>
</evidence>
<dbReference type="EMBL" id="MN739393">
    <property type="protein sequence ID" value="QHT02391.1"/>
    <property type="molecule type" value="Genomic_DNA"/>
</dbReference>
<reference evidence="1" key="1">
    <citation type="journal article" date="2020" name="Nature">
        <title>Giant virus diversity and host interactions through global metagenomics.</title>
        <authorList>
            <person name="Schulz F."/>
            <person name="Roux S."/>
            <person name="Paez-Espino D."/>
            <person name="Jungbluth S."/>
            <person name="Walsh D.A."/>
            <person name="Denef V.J."/>
            <person name="McMahon K.D."/>
            <person name="Konstantinidis K.T."/>
            <person name="Eloe-Fadrosh E.A."/>
            <person name="Kyrpides N.C."/>
            <person name="Woyke T."/>
        </authorList>
    </citation>
    <scope>NUCLEOTIDE SEQUENCE</scope>
    <source>
        <strain evidence="1">GVMAG-M-3300020565-3</strain>
    </source>
</reference>
<protein>
    <submittedName>
        <fullName evidence="1">Uncharacterized protein</fullName>
    </submittedName>
</protein>
<proteinExistence type="predicted"/>
<dbReference type="AlphaFoldDB" id="A0A6C0CD48"/>
<name>A0A6C0CD48_9ZZZZ</name>
<organism evidence="1">
    <name type="scientific">viral metagenome</name>
    <dbReference type="NCBI Taxonomy" id="1070528"/>
    <lineage>
        <taxon>unclassified sequences</taxon>
        <taxon>metagenomes</taxon>
        <taxon>organismal metagenomes</taxon>
    </lineage>
</organism>
<accession>A0A6C0CD48</accession>
<sequence>MPSIKPEPIEIDIIAIRVNRQYENNLLAAASISKNDLTKNINKEEYKRVLQDLYKINITEAQLLDECRTNIMMTTILASKISINASRQGTKDEQLQLDVFKTTFSKCGIFLNKLSATSFRPTKNGEVVDNHELKIRGIKKDDCLKSFDANFTGKINGWVFAKIVIGSGGHQDNVFDEAYTLCDWVVKYGNKLELYIILLDTNIKEKYDDIIAKYKNHPYLLIGNHIKIQQSIIDKYYEDEADESGISK</sequence>